<dbReference type="NCBIfam" id="NF008453">
    <property type="entry name" value="PRK11308.1"/>
    <property type="match status" value="1"/>
</dbReference>
<dbReference type="Pfam" id="PF00005">
    <property type="entry name" value="ABC_tran"/>
    <property type="match status" value="1"/>
</dbReference>
<dbReference type="PROSITE" id="PS00211">
    <property type="entry name" value="ABC_TRANSPORTER_1"/>
    <property type="match status" value="1"/>
</dbReference>
<accession>A0AB39HN93</accession>
<dbReference type="GO" id="GO:0016887">
    <property type="term" value="F:ATP hydrolysis activity"/>
    <property type="evidence" value="ECO:0007669"/>
    <property type="project" value="InterPro"/>
</dbReference>
<dbReference type="PANTHER" id="PTHR43776:SF7">
    <property type="entry name" value="D,D-DIPEPTIDE TRANSPORT ATP-BINDING PROTEIN DDPF-RELATED"/>
    <property type="match status" value="1"/>
</dbReference>
<feature type="domain" description="ABC transporter" evidence="5">
    <location>
        <begin position="9"/>
        <end position="260"/>
    </location>
</feature>
<evidence type="ECO:0000256" key="3">
    <source>
        <dbReference type="ARBA" id="ARBA00022741"/>
    </source>
</evidence>
<comment type="similarity">
    <text evidence="1">Belongs to the ABC transporter superfamily.</text>
</comment>
<evidence type="ECO:0000256" key="2">
    <source>
        <dbReference type="ARBA" id="ARBA00022448"/>
    </source>
</evidence>
<dbReference type="SMART" id="SM00382">
    <property type="entry name" value="AAA"/>
    <property type="match status" value="1"/>
</dbReference>
<keyword evidence="3" id="KW-0547">Nucleotide-binding</keyword>
<keyword evidence="2" id="KW-0813">Transport</keyword>
<dbReference type="PROSITE" id="PS50893">
    <property type="entry name" value="ABC_TRANSPORTER_2"/>
    <property type="match status" value="1"/>
</dbReference>
<dbReference type="InterPro" id="IPR017871">
    <property type="entry name" value="ABC_transporter-like_CS"/>
</dbReference>
<dbReference type="Gene3D" id="3.40.50.300">
    <property type="entry name" value="P-loop containing nucleotide triphosphate hydrolases"/>
    <property type="match status" value="1"/>
</dbReference>
<dbReference type="InterPro" id="IPR003439">
    <property type="entry name" value="ABC_transporter-like_ATP-bd"/>
</dbReference>
<dbReference type="SUPFAM" id="SSF52540">
    <property type="entry name" value="P-loop containing nucleoside triphosphate hydrolases"/>
    <property type="match status" value="1"/>
</dbReference>
<keyword evidence="4 6" id="KW-0067">ATP-binding</keyword>
<name>A0AB39HN93_9BACI</name>
<dbReference type="PANTHER" id="PTHR43776">
    <property type="entry name" value="TRANSPORT ATP-BINDING PROTEIN"/>
    <property type="match status" value="1"/>
</dbReference>
<evidence type="ECO:0000256" key="4">
    <source>
        <dbReference type="ARBA" id="ARBA00022840"/>
    </source>
</evidence>
<dbReference type="RefSeq" id="WP_368654347.1">
    <property type="nucleotide sequence ID" value="NZ_CP162599.1"/>
</dbReference>
<dbReference type="FunFam" id="3.40.50.300:FF:000016">
    <property type="entry name" value="Oligopeptide ABC transporter ATP-binding component"/>
    <property type="match status" value="1"/>
</dbReference>
<dbReference type="GO" id="GO:0015833">
    <property type="term" value="P:peptide transport"/>
    <property type="evidence" value="ECO:0007669"/>
    <property type="project" value="InterPro"/>
</dbReference>
<sequence length="335" mass="36758">MSQDTQKLLKVEDLKTHFPIGRGFFSKGKGFVKAVDGITFELNVGETLGIVGESGCGKSTTGRSILRLVEPTSGAVEFRGTDVTQMGKQQLRSLRSEMQIVFQDPYASLNPRMTVGAILMEALETHKIGANGAERKKRVGELLSTVGLSPNHASRYPHEFSGGQRQRIGIARAIAVNPKLIIADEPVSALDVSVQAQILNLFQDLQTELGLTYIFIAHDLSVVKHVSDRIGVMYLGRMVELANKSDLFRNPLHPYTQALMSAVPVPDPDVKKERIILTGDVPSPADPPTGCTFHPRCRFAMDVCKQIKPAQLEAEPGHFVNCHLYDPQYNQGAKN</sequence>
<dbReference type="CDD" id="cd03257">
    <property type="entry name" value="ABC_NikE_OppD_transporters"/>
    <property type="match status" value="1"/>
</dbReference>
<dbReference type="NCBIfam" id="TIGR01727">
    <property type="entry name" value="oligo_HPY"/>
    <property type="match status" value="1"/>
</dbReference>
<evidence type="ECO:0000313" key="6">
    <source>
        <dbReference type="EMBL" id="XDK33669.1"/>
    </source>
</evidence>
<dbReference type="EMBL" id="CP162599">
    <property type="protein sequence ID" value="XDK33669.1"/>
    <property type="molecule type" value="Genomic_DNA"/>
</dbReference>
<protein>
    <submittedName>
        <fullName evidence="6">ABC transporter ATP-binding protein</fullName>
    </submittedName>
</protein>
<dbReference type="AlphaFoldDB" id="A0AB39HN93"/>
<dbReference type="InterPro" id="IPR027417">
    <property type="entry name" value="P-loop_NTPase"/>
</dbReference>
<reference evidence="6" key="1">
    <citation type="submission" date="2024-07" db="EMBL/GenBank/DDBJ databases">
        <title>Halotolerant mesophilic bacterium Ornithinibacillus sp. 4-3, sp. nov., isolated from soil.</title>
        <authorList>
            <person name="Sidarenka A.V."/>
            <person name="Guliayeva D.E."/>
            <person name="Leanovich S.I."/>
            <person name="Hileuskaya K.S."/>
            <person name="Akhremchuk A.E."/>
            <person name="Sikolenko M.A."/>
            <person name="Valentovich L.N."/>
        </authorList>
    </citation>
    <scope>NUCLEOTIDE SEQUENCE</scope>
    <source>
        <strain evidence="6">4-3</strain>
    </source>
</reference>
<dbReference type="InterPro" id="IPR050319">
    <property type="entry name" value="ABC_transp_ATP-bind"/>
</dbReference>
<dbReference type="GO" id="GO:0005524">
    <property type="term" value="F:ATP binding"/>
    <property type="evidence" value="ECO:0007669"/>
    <property type="project" value="UniProtKB-KW"/>
</dbReference>
<dbReference type="InterPro" id="IPR013563">
    <property type="entry name" value="Oligopep_ABC_C"/>
</dbReference>
<dbReference type="InterPro" id="IPR003593">
    <property type="entry name" value="AAA+_ATPase"/>
</dbReference>
<proteinExistence type="inferred from homology"/>
<evidence type="ECO:0000256" key="1">
    <source>
        <dbReference type="ARBA" id="ARBA00005417"/>
    </source>
</evidence>
<evidence type="ECO:0000259" key="5">
    <source>
        <dbReference type="PROSITE" id="PS50893"/>
    </source>
</evidence>
<organism evidence="6">
    <name type="scientific">Ornithinibacillus sp. 4-3</name>
    <dbReference type="NCBI Taxonomy" id="3231488"/>
    <lineage>
        <taxon>Bacteria</taxon>
        <taxon>Bacillati</taxon>
        <taxon>Bacillota</taxon>
        <taxon>Bacilli</taxon>
        <taxon>Bacillales</taxon>
        <taxon>Bacillaceae</taxon>
        <taxon>Ornithinibacillus</taxon>
    </lineage>
</organism>
<dbReference type="Pfam" id="PF08352">
    <property type="entry name" value="oligo_HPY"/>
    <property type="match status" value="1"/>
</dbReference>
<gene>
    <name evidence="6" type="ORF">AB4Y30_04770</name>
</gene>
<dbReference type="GO" id="GO:0055085">
    <property type="term" value="P:transmembrane transport"/>
    <property type="evidence" value="ECO:0007669"/>
    <property type="project" value="UniProtKB-ARBA"/>
</dbReference>